<dbReference type="InterPro" id="IPR027417">
    <property type="entry name" value="P-loop_NTPase"/>
</dbReference>
<dbReference type="SMART" id="SM00456">
    <property type="entry name" value="WW"/>
    <property type="match status" value="1"/>
</dbReference>
<dbReference type="eggNOG" id="KOG0331">
    <property type="taxonomic scope" value="Eukaryota"/>
</dbReference>
<dbReference type="CDD" id="cd18787">
    <property type="entry name" value="SF2_C_DEAD"/>
    <property type="match status" value="1"/>
</dbReference>
<reference evidence="13" key="1">
    <citation type="submission" date="2015-04" db="UniProtKB">
        <authorList>
            <consortium name="EnsemblPlants"/>
        </authorList>
    </citation>
    <scope>IDENTIFICATION</scope>
</reference>
<dbReference type="InterPro" id="IPR036020">
    <property type="entry name" value="WW_dom_sf"/>
</dbReference>
<keyword evidence="3" id="KW-0378">Hydrolase</keyword>
<evidence type="ECO:0000256" key="5">
    <source>
        <dbReference type="ARBA" id="ARBA00022840"/>
    </source>
</evidence>
<feature type="domain" description="Helicase ATP-binding" evidence="10">
    <location>
        <begin position="635"/>
        <end position="809"/>
    </location>
</feature>
<feature type="domain" description="Helicase C-terminal" evidence="11">
    <location>
        <begin position="838"/>
        <end position="982"/>
    </location>
</feature>
<feature type="compositionally biased region" description="Low complexity" evidence="8">
    <location>
        <begin position="291"/>
        <end position="331"/>
    </location>
</feature>
<dbReference type="GO" id="GO:0003724">
    <property type="term" value="F:RNA helicase activity"/>
    <property type="evidence" value="ECO:0007669"/>
    <property type="project" value="UniProtKB-EC"/>
</dbReference>
<feature type="region of interest" description="Disordered" evidence="8">
    <location>
        <begin position="1580"/>
        <end position="1600"/>
    </location>
</feature>
<dbReference type="InterPro" id="IPR014001">
    <property type="entry name" value="Helicase_ATP-bd"/>
</dbReference>
<feature type="compositionally biased region" description="Polar residues" evidence="8">
    <location>
        <begin position="1591"/>
        <end position="1600"/>
    </location>
</feature>
<proteinExistence type="predicted"/>
<dbReference type="SUPFAM" id="SSF51045">
    <property type="entry name" value="WW domain"/>
    <property type="match status" value="1"/>
</dbReference>
<dbReference type="GO" id="GO:0003723">
    <property type="term" value="F:RNA binding"/>
    <property type="evidence" value="ECO:0007669"/>
    <property type="project" value="UniProtKB-KW"/>
</dbReference>
<evidence type="ECO:0000256" key="7">
    <source>
        <dbReference type="PROSITE-ProRule" id="PRU00552"/>
    </source>
</evidence>
<dbReference type="Pfam" id="PF00271">
    <property type="entry name" value="Helicase_C"/>
    <property type="match status" value="1"/>
</dbReference>
<feature type="region of interest" description="Disordered" evidence="8">
    <location>
        <begin position="2845"/>
        <end position="2900"/>
    </location>
</feature>
<dbReference type="Gramene" id="OGLUM11G22380.1">
    <property type="protein sequence ID" value="OGLUM11G22380.1"/>
    <property type="gene ID" value="OGLUM11G22380"/>
</dbReference>
<evidence type="ECO:0000256" key="1">
    <source>
        <dbReference type="ARBA" id="ARBA00012552"/>
    </source>
</evidence>
<feature type="region of interest" description="Disordered" evidence="8">
    <location>
        <begin position="1023"/>
        <end position="1357"/>
    </location>
</feature>
<dbReference type="PROSITE" id="PS51192">
    <property type="entry name" value="HELICASE_ATP_BIND_1"/>
    <property type="match status" value="1"/>
</dbReference>
<dbReference type="InterPro" id="IPR011545">
    <property type="entry name" value="DEAD/DEAH_box_helicase_dom"/>
</dbReference>
<dbReference type="PROSITE" id="PS51194">
    <property type="entry name" value="HELICASE_CTER"/>
    <property type="match status" value="1"/>
</dbReference>
<reference evidence="13" key="2">
    <citation type="submission" date="2018-05" db="EMBL/GenBank/DDBJ databases">
        <title>OgluRS3 (Oryza glumaepatula Reference Sequence Version 3).</title>
        <authorList>
            <person name="Zhang J."/>
            <person name="Kudrna D."/>
            <person name="Lee S."/>
            <person name="Talag J."/>
            <person name="Welchert J."/>
            <person name="Wing R.A."/>
        </authorList>
    </citation>
    <scope>NUCLEOTIDE SEQUENCE [LARGE SCALE GENOMIC DNA]</scope>
</reference>
<feature type="domain" description="WW" evidence="9">
    <location>
        <begin position="20"/>
        <end position="52"/>
    </location>
</feature>
<dbReference type="PROSITE" id="PS01159">
    <property type="entry name" value="WW_DOMAIN_1"/>
    <property type="match status" value="1"/>
</dbReference>
<feature type="short sequence motif" description="Q motif" evidence="7">
    <location>
        <begin position="604"/>
        <end position="632"/>
    </location>
</feature>
<dbReference type="PANTHER" id="PTHR47958">
    <property type="entry name" value="ATP-DEPENDENT RNA HELICASE DBP3"/>
    <property type="match status" value="1"/>
</dbReference>
<feature type="compositionally biased region" description="Polar residues" evidence="8">
    <location>
        <begin position="381"/>
        <end position="392"/>
    </location>
</feature>
<dbReference type="InterPro" id="IPR001650">
    <property type="entry name" value="Helicase_C-like"/>
</dbReference>
<feature type="compositionally biased region" description="Low complexity" evidence="8">
    <location>
        <begin position="125"/>
        <end position="157"/>
    </location>
</feature>
<feature type="domain" description="DEAD-box RNA helicase Q" evidence="12">
    <location>
        <begin position="604"/>
        <end position="632"/>
    </location>
</feature>
<dbReference type="PROSITE" id="PS50020">
    <property type="entry name" value="WW_DOMAIN_2"/>
    <property type="match status" value="1"/>
</dbReference>
<feature type="compositionally biased region" description="Low complexity" evidence="8">
    <location>
        <begin position="167"/>
        <end position="208"/>
    </location>
</feature>
<sequence length="2900" mass="316502">MAATEAAADSSGPRYAPDDPTLPAPWKGLIDGSTLYYWNPDTNETQYERPVAAVPPLPTGPPPVTSTPMPTSASGAFSQPSMQSNQGGQVSQSQQERPGQTVYPQASHLGHQQLQQPTQQPPFQPTAQHQAPFQHSQRAPYQQQQQQMSQQPPAHQYPSTHPQHMPYQHGHYMQPQQQQFQQGPQYSYQVGQQQQMPQAAYNQGQQQPISQAAYNQSQQPAQAAGAYNQGQQPPVSQASYNQNQQSTQAAGAYNQGQQPSMPQASYNQVQPPQMPHATYNQGQQPPGMRIPQGQVQPQQSPSFHQPAQVSQVLQGSQSQGLQMPSQQGQLQHGFHLTTPQGKQPHHGHVGPQLSQVSLGQQSSTLKVDETGVTGGLDGKQTGFSLPLSQQRGQGPVLKQQLPSNHQLPGSHNQPNIPGAGGPSYPAKHHLGGSSPGEANNMNFLSSPAQMHQGSMDINYRQHPASGPVVPNHIGPSPVRPPMGFKMGSSEDHFERNELYSAGRMDGTNNLQQQPKLAALPPLNRPQDMRNGLPYPQPDNLGAFNMGPPHSVPNLHNHGPFPEASMRPPSRMFAPPNFPSIASADAYRQHHEVTAVGENVPPPFMTFEATGFPPEILQEIHAAGFLNPTPIQAQTWPVALQNRDIVAIAKTGSGKTLGYLIPAFIHLRRYQNNPMLGPTVLVLAPTRELASQIQDEAVKFGRSSRVSCTCLYGGTSKGLQLRELERGADIVVATPGRLNDILEMRKISLHQVSFLVLDEADRMLDMGFEPQIRKIVDEIPRNRQTLMYTATWPKEVTKIAGDLLKDPVQVNIGSIDELVANKSITQYVEVVPPLDKQRRLEQILRAQERGSKVIIFCSTKKMCDQLARDIGRSFGAASIHGDKSQAERDNVLNQFRTGRAPILVATDVAARGLDIKDIRVVINYDFPTGIEDYVHRIGRTGRAGATGVSYTFFSEQDWKYAGDLVKVLEGANQHVPPELQEMAARGAAGAPRNQAGGMSRWDGPGGGGNRFESAVGIPGSYGGIRDGPGGFGGRDGPGGFGGRDGPGGFGGRDGPGGFIGREGPGGFGGREGPVGFGGQESPGGFGGRKGPGAFEGREGAAPGSFGGRGGRGPGGFGGRGGGSPGGFGGRGGRGDSPGFGGRGRGDFSGFGGRGRGDSSGFGGRGRGDFSGGRGGRGRGFGGRGRSDRGPHDRFISDGRGRYDNRRGFGGKGRDRSYSRSPDRGRSRGYDRRSGSRSLSSRSRSQSRSWSRSRSRSRSWSRSRSRSRSPSRSRSRSYDQGAGPARRPRPRSGFDVLPPATGAGPASTGPGPVAVPAPGSAGPVPPQVPAQSLADASAMSPMSPGGLAQEGAPFNGGNDGGLVPAQGVLPFQGSDVAMPPNFAAAEAFPGPAVEQEAPDWSCCSRCCCRLGPSAAKSTSARVPGVIPKPINLPSQRGTATQGDKPMPPASNAWGSPSVMYHKNGGGSDLFSHISDRPSSRGSSTTSTIGSDFLDIPSVRGPKSSHSSVSHVLPPNHLPTAANRLQSTVTIARSSRPSRFPDSFTQVLKAPLRTNNRKRGLKMPEKGFTLIMDDFPVLGSVNSESNTRRGHNLQGRSTFGSGTQIAQHEQRKIHLTGVGEVISSSNYEHEHDLRTDYVNEGDAQVTAAILPWGAKHAQQHGTNAPKQSVPPPWFNYWHPPPDHPPDGNEMLHEGATTYGSDKPADPHMICSVEPLAYYGQFLLNQEAAPMQDPGYSGYISDNQDGYHCDMEADALVIIQPHILGKVKHGHSEGLQKQPLIKKDVALLEKIKCLNIKARKLRACKISELSSSKESMIERSKNTDEKADHVKKDVPFSSITSDTISAFDSTSSFSESSDFVPSNSANVPGSATITSSSELEATEFRKAGEPGKLGDHDAYGRVSTSRSRHDGSAKNMSSNISENGWEEHSTVDSLQVVMANAQQDKSFSRNLSLQVHVAAVDEMLNLLDNEIQLHSRTRELSAHHAKQVLEDQDWNSQQKAKSITELDELIRHSPEQSQKTNDAPLEEDNLHLRQKDGSHGTTTYCIASSESFNAPLPANRVNHITDSISFTPASNTTGISKDPVIHKVISPAKNTEINMMETAPKSTSQSQGNSAPKHWKIDNRQRHVESWEIITMERSNIAENAEYAKNIAETPTDAPSAEAQCHEDLSTVDKNSWRDASAATTASQPVFDKKNATKVPSAHKTLSGVVISNSMIPVTSVSGLTVGSIMLGDISFISVNQVGATAAREIHDTKNTHSRTTTIQQPSKKEQPEEGALNNMAVAAPTLLSGNHSIVQETAMIAEWSEMEKHKSVEKEQLNQWNLGKMLPAQSHRASYGNPGTFNFGAESRANKALYNFTADKAEATTKLDKWLDRESSWVQVKTGQQYTDGSASLMQHLTEQVDKIDQWQSLEPDKQVKRQFEFKTHDGSDSRLEPVRTVPLPVNNWEMRHASYSQKQNHVEGQRNVRTSDATNIYEGRDRTRAFYEVPSLSKSFSDALNKSQGTVVSEWMQDPYQGVYNMDNSRGFDSAFVDSSCNELIQNVDGDSEMDLYSEQFKEQVKFEDGHLLIWNPREWEYQLPSPPPHGQHSGSEMELCSDQIEGDMIWEDGHPLIWNPRDWEYQPLNLEPHHHGHGQHKESEMVLLYSEQFEEDMVQEDGKPLISNPEDWEYKQLNPELNQHDHAHRGSEMVLYSEQMEEDVIWEDGHPLIWNPIDWEYQPLNPETHQHDHGQPMGSEMVLYSDQIEGNVIWEDGHPLIWNPTDWEYQTLNPEPHHLDHGQHRGSETDLYSDQVEGDVIWEDGCTLIWNPTDWEYQPLNPAPHHHDQHSGRYHRGGDTYSEWGYDAGEPTYGTNGGTRKGGIHSEYQSKPVGSSDVAPDIQRNAGADDQSRRHPASGAAYRERRYYI</sequence>
<dbReference type="GO" id="GO:0005524">
    <property type="term" value="F:ATP binding"/>
    <property type="evidence" value="ECO:0007669"/>
    <property type="project" value="UniProtKB-KW"/>
</dbReference>
<feature type="compositionally biased region" description="Low complexity" evidence="8">
    <location>
        <begin position="1477"/>
        <end position="1489"/>
    </location>
</feature>
<feature type="compositionally biased region" description="Polar residues" evidence="8">
    <location>
        <begin position="235"/>
        <end position="271"/>
    </location>
</feature>
<dbReference type="SMART" id="SM00490">
    <property type="entry name" value="HELICc"/>
    <property type="match status" value="1"/>
</dbReference>
<keyword evidence="5" id="KW-0067">ATP-binding</keyword>
<feature type="compositionally biased region" description="Polar residues" evidence="8">
    <location>
        <begin position="400"/>
        <end position="415"/>
    </location>
</feature>
<evidence type="ECO:0000256" key="8">
    <source>
        <dbReference type="SAM" id="MobiDB-lite"/>
    </source>
</evidence>
<feature type="compositionally biased region" description="Gly residues" evidence="8">
    <location>
        <begin position="1103"/>
        <end position="1182"/>
    </location>
</feature>
<dbReference type="EnsemblPlants" id="OGLUM11G22380.1">
    <property type="protein sequence ID" value="OGLUM11G22380.1"/>
    <property type="gene ID" value="OGLUM11G22380"/>
</dbReference>
<evidence type="ECO:0000256" key="4">
    <source>
        <dbReference type="ARBA" id="ARBA00022806"/>
    </source>
</evidence>
<keyword evidence="4" id="KW-0347">Helicase</keyword>
<dbReference type="FunFam" id="3.40.50.300:FF:000079">
    <property type="entry name" value="probable ATP-dependent RNA helicase DDX17"/>
    <property type="match status" value="1"/>
</dbReference>
<feature type="compositionally biased region" description="Gly residues" evidence="8">
    <location>
        <begin position="1023"/>
        <end position="1089"/>
    </location>
</feature>
<dbReference type="HOGENOM" id="CLU_000523_0_0_1"/>
<evidence type="ECO:0000259" key="11">
    <source>
        <dbReference type="PROSITE" id="PS51194"/>
    </source>
</evidence>
<keyword evidence="6" id="KW-0694">RNA-binding</keyword>
<keyword evidence="14" id="KW-1185">Reference proteome</keyword>
<dbReference type="InterPro" id="IPR001202">
    <property type="entry name" value="WW_dom"/>
</dbReference>
<dbReference type="Pfam" id="PF00270">
    <property type="entry name" value="DEAD"/>
    <property type="match status" value="1"/>
</dbReference>
<evidence type="ECO:0000313" key="14">
    <source>
        <dbReference type="Proteomes" id="UP000026961"/>
    </source>
</evidence>
<feature type="region of interest" description="Disordered" evidence="8">
    <location>
        <begin position="2248"/>
        <end position="2269"/>
    </location>
</feature>
<feature type="compositionally biased region" description="Low complexity" evidence="8">
    <location>
        <begin position="218"/>
        <end position="234"/>
    </location>
</feature>
<evidence type="ECO:0000259" key="10">
    <source>
        <dbReference type="PROSITE" id="PS51192"/>
    </source>
</evidence>
<feature type="compositionally biased region" description="Polar residues" evidence="8">
    <location>
        <begin position="1861"/>
        <end position="1875"/>
    </location>
</feature>
<keyword evidence="2" id="KW-0547">Nucleotide-binding</keyword>
<feature type="region of interest" description="Disordered" evidence="8">
    <location>
        <begin position="1417"/>
        <end position="1445"/>
    </location>
</feature>
<dbReference type="InterPro" id="IPR000629">
    <property type="entry name" value="RNA-helicase_DEAD-box_CS"/>
</dbReference>
<feature type="compositionally biased region" description="Low complexity" evidence="8">
    <location>
        <begin position="1296"/>
        <end position="1320"/>
    </location>
</feature>
<feature type="compositionally biased region" description="Basic and acidic residues" evidence="8">
    <location>
        <begin position="1878"/>
        <end position="1895"/>
    </location>
</feature>
<feature type="region of interest" description="Disordered" evidence="8">
    <location>
        <begin position="1467"/>
        <end position="1490"/>
    </location>
</feature>
<protein>
    <recommendedName>
        <fullName evidence="1">RNA helicase</fullName>
        <ecNumber evidence="1">3.6.4.13</ecNumber>
    </recommendedName>
</protein>
<name>A0A0E0BMA6_9ORYZ</name>
<dbReference type="EC" id="3.6.4.13" evidence="1"/>
<dbReference type="PROSITE" id="PS51195">
    <property type="entry name" value="Q_MOTIF"/>
    <property type="match status" value="1"/>
</dbReference>
<feature type="compositionally biased region" description="Low complexity" evidence="8">
    <location>
        <begin position="1234"/>
        <end position="1248"/>
    </location>
</feature>
<dbReference type="PROSITE" id="PS00039">
    <property type="entry name" value="DEAD_ATP_HELICASE"/>
    <property type="match status" value="1"/>
</dbReference>
<feature type="compositionally biased region" description="Basic residues" evidence="8">
    <location>
        <begin position="1249"/>
        <end position="1273"/>
    </location>
</feature>
<dbReference type="SUPFAM" id="SSF52540">
    <property type="entry name" value="P-loop containing nucleoside triphosphate hydrolases"/>
    <property type="match status" value="1"/>
</dbReference>
<organism evidence="13">
    <name type="scientific">Oryza glumipatula</name>
    <dbReference type="NCBI Taxonomy" id="40148"/>
    <lineage>
        <taxon>Eukaryota</taxon>
        <taxon>Viridiplantae</taxon>
        <taxon>Streptophyta</taxon>
        <taxon>Embryophyta</taxon>
        <taxon>Tracheophyta</taxon>
        <taxon>Spermatophyta</taxon>
        <taxon>Magnoliopsida</taxon>
        <taxon>Liliopsida</taxon>
        <taxon>Poales</taxon>
        <taxon>Poaceae</taxon>
        <taxon>BOP clade</taxon>
        <taxon>Oryzoideae</taxon>
        <taxon>Oryzeae</taxon>
        <taxon>Oryzinae</taxon>
        <taxon>Oryza</taxon>
    </lineage>
</organism>
<accession>A0A0E0BMA6</accession>
<feature type="region of interest" description="Disordered" evidence="8">
    <location>
        <begin position="1854"/>
        <end position="1916"/>
    </location>
</feature>
<evidence type="ECO:0000259" key="9">
    <source>
        <dbReference type="PROSITE" id="PS50020"/>
    </source>
</evidence>
<feature type="compositionally biased region" description="Basic and acidic residues" evidence="8">
    <location>
        <begin position="2024"/>
        <end position="2034"/>
    </location>
</feature>
<dbReference type="Gene3D" id="3.40.50.300">
    <property type="entry name" value="P-loop containing nucleotide triphosphate hydrolases"/>
    <property type="match status" value="2"/>
</dbReference>
<dbReference type="SMART" id="SM00487">
    <property type="entry name" value="DEXDc"/>
    <property type="match status" value="1"/>
</dbReference>
<feature type="region of interest" description="Disordered" evidence="8">
    <location>
        <begin position="2008"/>
        <end position="2037"/>
    </location>
</feature>
<dbReference type="GO" id="GO:0016787">
    <property type="term" value="F:hydrolase activity"/>
    <property type="evidence" value="ECO:0007669"/>
    <property type="project" value="UniProtKB-KW"/>
</dbReference>
<evidence type="ECO:0000256" key="3">
    <source>
        <dbReference type="ARBA" id="ARBA00022801"/>
    </source>
</evidence>
<evidence type="ECO:0000313" key="13">
    <source>
        <dbReference type="EnsemblPlants" id="OGLUM11G22380.1"/>
    </source>
</evidence>
<feature type="compositionally biased region" description="Basic and acidic residues" evidence="8">
    <location>
        <begin position="1183"/>
        <end position="1232"/>
    </location>
</feature>
<dbReference type="CDD" id="cd00201">
    <property type="entry name" value="WW"/>
    <property type="match status" value="1"/>
</dbReference>
<feature type="region of interest" description="Disordered" evidence="8">
    <location>
        <begin position="1"/>
        <end position="353"/>
    </location>
</feature>
<dbReference type="FunFam" id="3.40.50.300:FF:000008">
    <property type="entry name" value="ATP-dependent RNA helicase RhlB"/>
    <property type="match status" value="1"/>
</dbReference>
<feature type="compositionally biased region" description="Polar residues" evidence="8">
    <location>
        <begin position="1430"/>
        <end position="1439"/>
    </location>
</feature>
<feature type="compositionally biased region" description="Pro residues" evidence="8">
    <location>
        <begin position="53"/>
        <end position="65"/>
    </location>
</feature>
<dbReference type="STRING" id="40148.A0A0E0BMA6"/>
<evidence type="ECO:0000256" key="2">
    <source>
        <dbReference type="ARBA" id="ARBA00022741"/>
    </source>
</evidence>
<dbReference type="InterPro" id="IPR014014">
    <property type="entry name" value="RNA_helicase_DEAD_Q_motif"/>
</dbReference>
<evidence type="ECO:0000259" key="12">
    <source>
        <dbReference type="PROSITE" id="PS51195"/>
    </source>
</evidence>
<feature type="compositionally biased region" description="Low complexity" evidence="8">
    <location>
        <begin position="81"/>
        <end position="95"/>
    </location>
</feature>
<dbReference type="Proteomes" id="UP000026961">
    <property type="component" value="Chromosome 11"/>
</dbReference>
<evidence type="ECO:0000256" key="6">
    <source>
        <dbReference type="ARBA" id="ARBA00022884"/>
    </source>
</evidence>
<feature type="region of interest" description="Disordered" evidence="8">
    <location>
        <begin position="368"/>
        <end position="438"/>
    </location>
</feature>